<dbReference type="Proteomes" id="UP001516390">
    <property type="component" value="Unassembled WGS sequence"/>
</dbReference>
<comment type="caution">
    <text evidence="1">The sequence shown here is derived from an EMBL/GenBank/DDBJ whole genome shotgun (WGS) entry which is preliminary data.</text>
</comment>
<organism evidence="1 2">
    <name type="scientific">Bombella favorum</name>
    <dbReference type="NCBI Taxonomy" id="2039164"/>
    <lineage>
        <taxon>Bacteria</taxon>
        <taxon>Pseudomonadati</taxon>
        <taxon>Pseudomonadota</taxon>
        <taxon>Alphaproteobacteria</taxon>
        <taxon>Acetobacterales</taxon>
        <taxon>Acetobacteraceae</taxon>
        <taxon>Bombella</taxon>
    </lineage>
</organism>
<reference evidence="1 2" key="1">
    <citation type="submission" date="2017-09" db="EMBL/GenBank/DDBJ databases">
        <authorList>
            <person name="Jakob F."/>
        </authorList>
    </citation>
    <scope>NUCLEOTIDE SEQUENCE [LARGE SCALE GENOMIC DNA]</scope>
    <source>
        <strain evidence="1 2">TMW 2.1880</strain>
    </source>
</reference>
<evidence type="ECO:0000313" key="1">
    <source>
        <dbReference type="EMBL" id="MBA5724852.1"/>
    </source>
</evidence>
<evidence type="ECO:0000313" key="2">
    <source>
        <dbReference type="Proteomes" id="UP001516390"/>
    </source>
</evidence>
<dbReference type="RefSeq" id="WP_182080701.1">
    <property type="nucleotide sequence ID" value="NZ_NWUS01000001.1"/>
</dbReference>
<gene>
    <name evidence="1" type="ORF">CPA57_00965</name>
</gene>
<keyword evidence="2" id="KW-1185">Reference proteome</keyword>
<protein>
    <submittedName>
        <fullName evidence="1">Uncharacterized protein</fullName>
    </submittedName>
</protein>
<accession>A0ABR5ZKL4</accession>
<dbReference type="EMBL" id="NWUS01000001">
    <property type="protein sequence ID" value="MBA5724852.1"/>
    <property type="molecule type" value="Genomic_DNA"/>
</dbReference>
<proteinExistence type="predicted"/>
<name>A0ABR5ZKL4_9PROT</name>
<sequence>MMVPLTDITLEDPSRYEDMRAGSTARYWMPPAVRTELRLTTPSGNAVPCQRQNGGWFNFVLPAETPHICLDMTAPGLCDQSVRELILFVGAQEWSLPIPPALASSSKQDNQARTALLTLPPIPNWVQGLLCIRLEPAEQTTIWQNVA</sequence>